<dbReference type="SMART" id="SM01139">
    <property type="entry name" value="Drf_FH3"/>
    <property type="match status" value="1"/>
</dbReference>
<dbReference type="PANTHER" id="PTHR46345">
    <property type="entry name" value="INVERTED FORMIN-2"/>
    <property type="match status" value="1"/>
</dbReference>
<dbReference type="GO" id="GO:0003779">
    <property type="term" value="F:actin binding"/>
    <property type="evidence" value="ECO:0007669"/>
    <property type="project" value="InterPro"/>
</dbReference>
<keyword evidence="1" id="KW-0175">Coiled coil</keyword>
<dbReference type="InterPro" id="IPR015425">
    <property type="entry name" value="FH2_Formin"/>
</dbReference>
<dbReference type="SMART" id="SM01140">
    <property type="entry name" value="Drf_GBD"/>
    <property type="match status" value="1"/>
</dbReference>
<feature type="compositionally biased region" description="Basic and acidic residues" evidence="2">
    <location>
        <begin position="938"/>
        <end position="958"/>
    </location>
</feature>
<dbReference type="Gene3D" id="1.20.58.2220">
    <property type="entry name" value="Formin, FH2 domain"/>
    <property type="match status" value="1"/>
</dbReference>
<dbReference type="EMBL" id="CAJHNH020000942">
    <property type="protein sequence ID" value="CAG5120636.1"/>
    <property type="molecule type" value="Genomic_DNA"/>
</dbReference>
<dbReference type="InterPro" id="IPR011989">
    <property type="entry name" value="ARM-like"/>
</dbReference>
<dbReference type="InterPro" id="IPR014768">
    <property type="entry name" value="GBD/FH3_dom"/>
</dbReference>
<dbReference type="Gene3D" id="1.25.10.10">
    <property type="entry name" value="Leucine-rich Repeat Variant"/>
    <property type="match status" value="1"/>
</dbReference>
<dbReference type="AlphaFoldDB" id="A0A8S3Z1W4"/>
<evidence type="ECO:0000259" key="3">
    <source>
        <dbReference type="PROSITE" id="PS51082"/>
    </source>
</evidence>
<reference evidence="6" key="1">
    <citation type="submission" date="2021-04" db="EMBL/GenBank/DDBJ databases">
        <authorList>
            <consortium name="Molecular Ecology Group"/>
        </authorList>
    </citation>
    <scope>NUCLEOTIDE SEQUENCE</scope>
</reference>
<dbReference type="SMART" id="SM00498">
    <property type="entry name" value="FH2"/>
    <property type="match status" value="1"/>
</dbReference>
<dbReference type="InterPro" id="IPR042201">
    <property type="entry name" value="FH2_Formin_sf"/>
</dbReference>
<feature type="domain" description="FH2" evidence="5">
    <location>
        <begin position="566"/>
        <end position="956"/>
    </location>
</feature>
<dbReference type="OrthoDB" id="26518at2759"/>
<dbReference type="Proteomes" id="UP000678393">
    <property type="component" value="Unassembled WGS sequence"/>
</dbReference>
<dbReference type="PROSITE" id="PS51444">
    <property type="entry name" value="FH2"/>
    <property type="match status" value="1"/>
</dbReference>
<dbReference type="Pfam" id="PF06371">
    <property type="entry name" value="Drf_GBD"/>
    <property type="match status" value="1"/>
</dbReference>
<feature type="domain" description="WH2" evidence="3">
    <location>
        <begin position="981"/>
        <end position="996"/>
    </location>
</feature>
<evidence type="ECO:0000256" key="1">
    <source>
        <dbReference type="SAM" id="Coils"/>
    </source>
</evidence>
<feature type="region of interest" description="Disordered" evidence="2">
    <location>
        <begin position="938"/>
        <end position="977"/>
    </location>
</feature>
<gene>
    <name evidence="6" type="ORF">CUNI_LOCUS6194</name>
</gene>
<dbReference type="InterPro" id="IPR010472">
    <property type="entry name" value="FH3_dom"/>
</dbReference>
<name>A0A8S3Z1W4_9EUPU</name>
<feature type="region of interest" description="Disordered" evidence="2">
    <location>
        <begin position="462"/>
        <end position="559"/>
    </location>
</feature>
<evidence type="ECO:0000313" key="6">
    <source>
        <dbReference type="EMBL" id="CAG5120636.1"/>
    </source>
</evidence>
<feature type="domain" description="GBD/FH3" evidence="4">
    <location>
        <begin position="1"/>
        <end position="304"/>
    </location>
</feature>
<keyword evidence="7" id="KW-1185">Reference proteome</keyword>
<proteinExistence type="predicted"/>
<organism evidence="6 7">
    <name type="scientific">Candidula unifasciata</name>
    <dbReference type="NCBI Taxonomy" id="100452"/>
    <lineage>
        <taxon>Eukaryota</taxon>
        <taxon>Metazoa</taxon>
        <taxon>Spiralia</taxon>
        <taxon>Lophotrochozoa</taxon>
        <taxon>Mollusca</taxon>
        <taxon>Gastropoda</taxon>
        <taxon>Heterobranchia</taxon>
        <taxon>Euthyneura</taxon>
        <taxon>Panpulmonata</taxon>
        <taxon>Eupulmonata</taxon>
        <taxon>Stylommatophora</taxon>
        <taxon>Helicina</taxon>
        <taxon>Helicoidea</taxon>
        <taxon>Geomitridae</taxon>
        <taxon>Candidula</taxon>
    </lineage>
</organism>
<dbReference type="PROSITE" id="PS51232">
    <property type="entry name" value="GBD_FH3"/>
    <property type="match status" value="1"/>
</dbReference>
<dbReference type="PROSITE" id="PS51082">
    <property type="entry name" value="WH2"/>
    <property type="match status" value="1"/>
</dbReference>
<dbReference type="Pfam" id="PF06367">
    <property type="entry name" value="Drf_FH3"/>
    <property type="match status" value="1"/>
</dbReference>
<evidence type="ECO:0000313" key="7">
    <source>
        <dbReference type="Proteomes" id="UP000678393"/>
    </source>
</evidence>
<dbReference type="Pfam" id="PF02181">
    <property type="entry name" value="FH2"/>
    <property type="match status" value="1"/>
</dbReference>
<dbReference type="InterPro" id="IPR003124">
    <property type="entry name" value="WH2_dom"/>
</dbReference>
<dbReference type="GO" id="GO:0030036">
    <property type="term" value="P:actin cytoskeleton organization"/>
    <property type="evidence" value="ECO:0007669"/>
    <property type="project" value="InterPro"/>
</dbReference>
<comment type="caution">
    <text evidence="6">The sequence shown here is derived from an EMBL/GenBank/DDBJ whole genome shotgun (WGS) entry which is preliminary data.</text>
</comment>
<dbReference type="InterPro" id="IPR010473">
    <property type="entry name" value="GTPase-bd"/>
</dbReference>
<evidence type="ECO:0000259" key="4">
    <source>
        <dbReference type="PROSITE" id="PS51232"/>
    </source>
</evidence>
<sequence>MDLDQSEPEFAVSVLAIPTAQTFSSVKKKLRTSDQEWMQGFLDHEGLERLLDCVDTFASRRVTALADALILIECVECIKAVLNSRIGMSLLVEKPDFIRRLVKAMDTNSAMVKKQVVELLSALCMYSQEGYRLALDALETFKNMKQMRYRFSLIINELKTCELIPYKTALMALINCILYACEDLHDRNRIRNEFVGLNLLDLIPSLRNDNDKELEIQCDVFEDFKHDDDVELAEQLSEHVDINDHRELFDVIFNKVYNTPLSDKFLTILQTLLQIDPETTFSDIQWDLMEHAAQTAVILDDERAKKLHSSYTMDKLLLEKLRNSTENINGSYGRILSLTDSSVQTEIVMSSFIEKQVSDAEDKALFNALTSPSSGELVFRNGDIDQNVNKTVSAVLKSAASVQASSPTLSYTNGAFTSLPSSDSTVINNGAIKQQLPPPPAPPLPVLPGMIQVSEVPLPPPAPPLLGMAGPPPPPAPPLFGMTGPPPPPAPPLPGLGGPPPPPPPLPGMGGPPPPPPLPGMGGPPPPPPLPGMGGPPPPPPLPGMGGPPSAPGQPQWGNQSSSLHLISMPTPKHKMKTFNWSKIPAQSLSREDNVWKEVLEMEDPVVVKYDTIEQLFCQKTEENTKKEEPIKAKVNTEVNLLDMKRSMNSNIFLKQFKGSHEEIIQMIKEGDTAKIGPERLRGLHKILPDKDEIEMIKNYDGDRSKLGNAEKFYSVLSELPGYQIRIEGMLLKDDFRVAMDSLKPNVQVIITACNKLIDSTSLKGFLRYVLHAGNFINAGGYAGNALGFKMSSLNKLIDTRANKPRFTLLHYLVEEAEKEQDEILDFADDLSQPLIEASRLTVDNLTSENKQMEANIKRLKTQISNSDKEIKDYFAGFIKDAENEINVVQGKLSEIKELTAKLASHFCEPDNTFKLEECFSTFNTFCQKIKLCQKDNEQRKLQEERAEKRRKDMETNKANRGSKYNKEPKSPQEEDGCIIDNLLKDIRKGFQLKKTSIMKKDSHRSPLKVKEKLTSDVTSPESKLANGDDSEKPQINPVAEAMEESAC</sequence>
<dbReference type="Gene3D" id="1.10.238.150">
    <property type="entry name" value="Formin, FH3 diaphanous domain"/>
    <property type="match status" value="1"/>
</dbReference>
<dbReference type="SUPFAM" id="SSF48371">
    <property type="entry name" value="ARM repeat"/>
    <property type="match status" value="1"/>
</dbReference>
<dbReference type="SUPFAM" id="SSF101447">
    <property type="entry name" value="Formin homology 2 domain (FH2 domain)"/>
    <property type="match status" value="1"/>
</dbReference>
<dbReference type="PANTHER" id="PTHR46345:SF5">
    <property type="entry name" value="INVERTED FORMIN-2"/>
    <property type="match status" value="1"/>
</dbReference>
<dbReference type="GO" id="GO:0031267">
    <property type="term" value="F:small GTPase binding"/>
    <property type="evidence" value="ECO:0007669"/>
    <property type="project" value="InterPro"/>
</dbReference>
<evidence type="ECO:0000259" key="5">
    <source>
        <dbReference type="PROSITE" id="PS51444"/>
    </source>
</evidence>
<feature type="compositionally biased region" description="Basic and acidic residues" evidence="2">
    <location>
        <begin position="999"/>
        <end position="1015"/>
    </location>
</feature>
<evidence type="ECO:0008006" key="8">
    <source>
        <dbReference type="Google" id="ProtNLM"/>
    </source>
</evidence>
<dbReference type="InterPro" id="IPR016024">
    <property type="entry name" value="ARM-type_fold"/>
</dbReference>
<feature type="compositionally biased region" description="Pro residues" evidence="2">
    <location>
        <begin position="462"/>
        <end position="543"/>
    </location>
</feature>
<protein>
    <recommendedName>
        <fullName evidence="8">Inverted formin-2</fullName>
    </recommendedName>
</protein>
<feature type="region of interest" description="Disordered" evidence="2">
    <location>
        <begin position="998"/>
        <end position="1048"/>
    </location>
</feature>
<evidence type="ECO:0000256" key="2">
    <source>
        <dbReference type="SAM" id="MobiDB-lite"/>
    </source>
</evidence>
<feature type="coiled-coil region" evidence="1">
    <location>
        <begin position="836"/>
        <end position="899"/>
    </location>
</feature>
<accession>A0A8S3Z1W4</accession>